<proteinExistence type="predicted"/>
<organism evidence="1 2">
    <name type="scientific">Cohnella herbarum</name>
    <dbReference type="NCBI Taxonomy" id="2728023"/>
    <lineage>
        <taxon>Bacteria</taxon>
        <taxon>Bacillati</taxon>
        <taxon>Bacillota</taxon>
        <taxon>Bacilli</taxon>
        <taxon>Bacillales</taxon>
        <taxon>Paenibacillaceae</taxon>
        <taxon>Cohnella</taxon>
    </lineage>
</organism>
<accession>A0A7Z2VLM2</accession>
<dbReference type="KEGG" id="cheb:HH215_19975"/>
<dbReference type="EMBL" id="CP051680">
    <property type="protein sequence ID" value="QJD85225.1"/>
    <property type="molecule type" value="Genomic_DNA"/>
</dbReference>
<sequence length="141" mass="16120">MGTADVAARIREWQMGYEQLAKISMEQLTLLKSMSPEDQLWTRMQQLTEKKTATRVEIERIQKSLKSDLGTEEMKRLFQAEIQATAESARVLTTESAFKIETMMVSTGAELGSAKTQRKVFNAYSGMNSDDQISYYFDEKK</sequence>
<dbReference type="RefSeq" id="WP_169281490.1">
    <property type="nucleotide sequence ID" value="NZ_CP051680.1"/>
</dbReference>
<evidence type="ECO:0000313" key="1">
    <source>
        <dbReference type="EMBL" id="QJD85225.1"/>
    </source>
</evidence>
<dbReference type="AlphaFoldDB" id="A0A7Z2VLM2"/>
<gene>
    <name evidence="1" type="ORF">HH215_19975</name>
</gene>
<protein>
    <submittedName>
        <fullName evidence="1">Uncharacterized protein</fullName>
    </submittedName>
</protein>
<dbReference type="Proteomes" id="UP000502248">
    <property type="component" value="Chromosome"/>
</dbReference>
<evidence type="ECO:0000313" key="2">
    <source>
        <dbReference type="Proteomes" id="UP000502248"/>
    </source>
</evidence>
<keyword evidence="2" id="KW-1185">Reference proteome</keyword>
<name>A0A7Z2VLM2_9BACL</name>
<reference evidence="1 2" key="1">
    <citation type="submission" date="2020-04" db="EMBL/GenBank/DDBJ databases">
        <title>Genome sequencing of novel species.</title>
        <authorList>
            <person name="Heo J."/>
            <person name="Kim S.-J."/>
            <person name="Kim J.-S."/>
            <person name="Hong S.-B."/>
            <person name="Kwon S.-W."/>
        </authorList>
    </citation>
    <scope>NUCLEOTIDE SEQUENCE [LARGE SCALE GENOMIC DNA]</scope>
    <source>
        <strain evidence="1 2">MFER-1</strain>
    </source>
</reference>